<evidence type="ECO:0000256" key="2">
    <source>
        <dbReference type="ARBA" id="ARBA00022473"/>
    </source>
</evidence>
<dbReference type="GO" id="GO:0033260">
    <property type="term" value="P:nuclear DNA replication"/>
    <property type="evidence" value="ECO:0007669"/>
    <property type="project" value="TreeGrafter"/>
</dbReference>
<evidence type="ECO:0000256" key="4">
    <source>
        <dbReference type="ARBA" id="ARBA00025806"/>
    </source>
</evidence>
<dbReference type="PRINTS" id="PR02064">
    <property type="entry name" value="DONSON"/>
</dbReference>
<comment type="similarity">
    <text evidence="4">Belongs to the DONSON family.</text>
</comment>
<dbReference type="AlphaFoldDB" id="A0A8J5KFD9"/>
<reference evidence="6" key="1">
    <citation type="journal article" date="2021" name="Sci. Adv.">
        <title>The American lobster genome reveals insights on longevity, neural, and immune adaptations.</title>
        <authorList>
            <person name="Polinski J.M."/>
            <person name="Zimin A.V."/>
            <person name="Clark K.F."/>
            <person name="Kohn A.B."/>
            <person name="Sadowski N."/>
            <person name="Timp W."/>
            <person name="Ptitsyn A."/>
            <person name="Khanna P."/>
            <person name="Romanova D.Y."/>
            <person name="Williams P."/>
            <person name="Greenwood S.J."/>
            <person name="Moroz L.L."/>
            <person name="Walt D.R."/>
            <person name="Bodnar A.G."/>
        </authorList>
    </citation>
    <scope>NUCLEOTIDE SEQUENCE</scope>
    <source>
        <strain evidence="6">GMGI-L3</strain>
    </source>
</reference>
<dbReference type="EMBL" id="JAHLQT010014894">
    <property type="protein sequence ID" value="KAG7170020.1"/>
    <property type="molecule type" value="Genomic_DNA"/>
</dbReference>
<proteinExistence type="inferred from homology"/>
<keyword evidence="3" id="KW-0539">Nucleus</keyword>
<dbReference type="Proteomes" id="UP000747542">
    <property type="component" value="Unassembled WGS sequence"/>
</dbReference>
<evidence type="ECO:0000256" key="5">
    <source>
        <dbReference type="SAM" id="MobiDB-lite"/>
    </source>
</evidence>
<feature type="compositionally biased region" description="Acidic residues" evidence="5">
    <location>
        <begin position="343"/>
        <end position="355"/>
    </location>
</feature>
<keyword evidence="7" id="KW-1185">Reference proteome</keyword>
<feature type="region of interest" description="Disordered" evidence="5">
    <location>
        <begin position="314"/>
        <end position="358"/>
    </location>
</feature>
<gene>
    <name evidence="6" type="primary">hd-L</name>
    <name evidence="6" type="ORF">Hamer_G012242</name>
</gene>
<keyword evidence="2" id="KW-0217">Developmental protein</keyword>
<sequence length="558" mass="62356">MSAESYPAASPGWIRPGDVMRVRKLKAKSRALQARMKSSAAPLQILAPVNGQYSAANSHSLKRRNPFRCSPNKILRVHGEDNDLEATSDITLFQLLNPAAVNTKDRVPQTFSFSNLFSKEFGAEATGEDKDSPRVTWTDKLVVDWSLKTRIRFKSHKSLPWKHNFKTSEEASGTTGFVRCLSSVSDENDDRTLDTSANAQFYQCCLVWQHPNLPWLQLFPRDNIKLTSQTGLFGTDQKLAESLHSEWSESLRSLHQLLRVRQCPYFYVCGPTFTCLFRAAGVAGISQAHALITPTTRGFREAMKQEDIEFEMPFQNSGPVKTNASYSEDMDKDVEDRQKGLQEEDEDEEEEEEREEATSWLENLGVETSQFPNLNPNRVKLERDKYKNVDNTPSSLVYVEGMETQGLINFLLNSKSCVSTTGSLAGVPPTLLAPVAFQGATLTTLKDGDVQNSMEVSGPVLPHTVQQLTSLLSMAVDNFSVSLHSVPSTLPFSQHSHHETMAAPQAFAQEGLVDCGLSATVRHLICVPHKSEGESKLPLTYKEITFKENKFSWTDRLQ</sequence>
<feature type="compositionally biased region" description="Polar residues" evidence="5">
    <location>
        <begin position="314"/>
        <end position="326"/>
    </location>
</feature>
<evidence type="ECO:0000313" key="7">
    <source>
        <dbReference type="Proteomes" id="UP000747542"/>
    </source>
</evidence>
<comment type="subcellular location">
    <subcellularLocation>
        <location evidence="1">Nucleus</location>
    </subcellularLocation>
</comment>
<dbReference type="PANTHER" id="PTHR12972">
    <property type="entry name" value="DOWNSTREAM NEIGHBOR OF SON"/>
    <property type="match status" value="1"/>
</dbReference>
<dbReference type="InterPro" id="IPR024861">
    <property type="entry name" value="Donson"/>
</dbReference>
<evidence type="ECO:0000313" key="6">
    <source>
        <dbReference type="EMBL" id="KAG7170020.1"/>
    </source>
</evidence>
<evidence type="ECO:0000256" key="3">
    <source>
        <dbReference type="ARBA" id="ARBA00023242"/>
    </source>
</evidence>
<protein>
    <submittedName>
        <fullName evidence="6">Downstream neighbor of son-like</fullName>
    </submittedName>
</protein>
<name>A0A8J5KFD9_HOMAM</name>
<dbReference type="PANTHER" id="PTHR12972:SF0">
    <property type="entry name" value="PROTEIN DOWNSTREAM NEIGHBOR OF SON"/>
    <property type="match status" value="1"/>
</dbReference>
<organism evidence="6 7">
    <name type="scientific">Homarus americanus</name>
    <name type="common">American lobster</name>
    <dbReference type="NCBI Taxonomy" id="6706"/>
    <lineage>
        <taxon>Eukaryota</taxon>
        <taxon>Metazoa</taxon>
        <taxon>Ecdysozoa</taxon>
        <taxon>Arthropoda</taxon>
        <taxon>Crustacea</taxon>
        <taxon>Multicrustacea</taxon>
        <taxon>Malacostraca</taxon>
        <taxon>Eumalacostraca</taxon>
        <taxon>Eucarida</taxon>
        <taxon>Decapoda</taxon>
        <taxon>Pleocyemata</taxon>
        <taxon>Astacidea</taxon>
        <taxon>Nephropoidea</taxon>
        <taxon>Nephropidae</taxon>
        <taxon>Homarus</taxon>
    </lineage>
</organism>
<dbReference type="GO" id="GO:0005634">
    <property type="term" value="C:nucleus"/>
    <property type="evidence" value="ECO:0007669"/>
    <property type="project" value="UniProtKB-SubCell"/>
</dbReference>
<evidence type="ECO:0000256" key="1">
    <source>
        <dbReference type="ARBA" id="ARBA00004123"/>
    </source>
</evidence>
<comment type="caution">
    <text evidence="6">The sequence shown here is derived from an EMBL/GenBank/DDBJ whole genome shotgun (WGS) entry which is preliminary data.</text>
</comment>
<accession>A0A8J5KFD9</accession>